<accession>A0ACC2K000</accession>
<dbReference type="Proteomes" id="UP001153332">
    <property type="component" value="Unassembled WGS sequence"/>
</dbReference>
<evidence type="ECO:0000313" key="1">
    <source>
        <dbReference type="EMBL" id="KAJ8132985.1"/>
    </source>
</evidence>
<reference evidence="1" key="1">
    <citation type="submission" date="2022-12" db="EMBL/GenBank/DDBJ databases">
        <title>Genome Sequence of Lasiodiplodia mahajangana.</title>
        <authorList>
            <person name="Buettner E."/>
        </authorList>
    </citation>
    <scope>NUCLEOTIDE SEQUENCE</scope>
    <source>
        <strain evidence="1">VT137</strain>
    </source>
</reference>
<dbReference type="EMBL" id="JAPUUL010000058">
    <property type="protein sequence ID" value="KAJ8132985.1"/>
    <property type="molecule type" value="Genomic_DNA"/>
</dbReference>
<sequence length="140" mass="16031">MSSKPLRFTDQEWEEVSSDIPQENDPFLQKYLEGREALIAEENKQRSDASFRQNLSPIAQRACAIVQRIRAPKWHDEATPMPVHEDRQRRLGICVRVVDVGQDMPSLVTGGDFNTLLISRDTRDQRDPLIPASHGEDRAH</sequence>
<name>A0ACC2K000_9PEZI</name>
<proteinExistence type="predicted"/>
<comment type="caution">
    <text evidence="1">The sequence shown here is derived from an EMBL/GenBank/DDBJ whole genome shotgun (WGS) entry which is preliminary data.</text>
</comment>
<evidence type="ECO:0000313" key="2">
    <source>
        <dbReference type="Proteomes" id="UP001153332"/>
    </source>
</evidence>
<keyword evidence="2" id="KW-1185">Reference proteome</keyword>
<protein>
    <submittedName>
        <fullName evidence="1">Uncharacterized protein</fullName>
    </submittedName>
</protein>
<organism evidence="1 2">
    <name type="scientific">Lasiodiplodia mahajangana</name>
    <dbReference type="NCBI Taxonomy" id="1108764"/>
    <lineage>
        <taxon>Eukaryota</taxon>
        <taxon>Fungi</taxon>
        <taxon>Dikarya</taxon>
        <taxon>Ascomycota</taxon>
        <taxon>Pezizomycotina</taxon>
        <taxon>Dothideomycetes</taxon>
        <taxon>Dothideomycetes incertae sedis</taxon>
        <taxon>Botryosphaeriales</taxon>
        <taxon>Botryosphaeriaceae</taxon>
        <taxon>Lasiodiplodia</taxon>
    </lineage>
</organism>
<gene>
    <name evidence="1" type="ORF">O1611_g637</name>
</gene>